<dbReference type="RefSeq" id="WP_084532438.1">
    <property type="nucleotide sequence ID" value="NZ_FQUX01000001.1"/>
</dbReference>
<dbReference type="AlphaFoldDB" id="A0A1M4T5N7"/>
<dbReference type="GO" id="GO:0008961">
    <property type="term" value="F:phosphatidylglycerol-prolipoprotein diacylglyceryl transferase activity"/>
    <property type="evidence" value="ECO:0007669"/>
    <property type="project" value="InterPro"/>
</dbReference>
<keyword evidence="3" id="KW-1003">Cell membrane</keyword>
<feature type="transmembrane region" description="Helical" evidence="8">
    <location>
        <begin position="114"/>
        <end position="133"/>
    </location>
</feature>
<evidence type="ECO:0000256" key="2">
    <source>
        <dbReference type="ARBA" id="ARBA00007150"/>
    </source>
</evidence>
<dbReference type="GO" id="GO:0012505">
    <property type="term" value="C:endomembrane system"/>
    <property type="evidence" value="ECO:0007669"/>
    <property type="project" value="UniProtKB-SubCell"/>
</dbReference>
<dbReference type="EMBL" id="FQUX01000001">
    <property type="protein sequence ID" value="SHE39769.1"/>
    <property type="molecule type" value="Genomic_DNA"/>
</dbReference>
<feature type="transmembrane region" description="Helical" evidence="8">
    <location>
        <begin position="356"/>
        <end position="376"/>
    </location>
</feature>
<feature type="transmembrane region" description="Helical" evidence="8">
    <location>
        <begin position="42"/>
        <end position="64"/>
    </location>
</feature>
<feature type="transmembrane region" description="Helical" evidence="8">
    <location>
        <begin position="525"/>
        <end position="542"/>
    </location>
</feature>
<evidence type="ECO:0000256" key="6">
    <source>
        <dbReference type="ARBA" id="ARBA00022989"/>
    </source>
</evidence>
<evidence type="ECO:0000256" key="8">
    <source>
        <dbReference type="SAM" id="Phobius"/>
    </source>
</evidence>
<organism evidence="9 10">
    <name type="scientific">Arenibacter palladensis</name>
    <dbReference type="NCBI Taxonomy" id="237373"/>
    <lineage>
        <taxon>Bacteria</taxon>
        <taxon>Pseudomonadati</taxon>
        <taxon>Bacteroidota</taxon>
        <taxon>Flavobacteriia</taxon>
        <taxon>Flavobacteriales</taxon>
        <taxon>Flavobacteriaceae</taxon>
        <taxon>Arenibacter</taxon>
    </lineage>
</organism>
<name>A0A1M4T5N7_9FLAO</name>
<dbReference type="Gene3D" id="1.20.120.1630">
    <property type="match status" value="1"/>
</dbReference>
<keyword evidence="10" id="KW-1185">Reference proteome</keyword>
<feature type="transmembrane region" description="Helical" evidence="8">
    <location>
        <begin position="167"/>
        <end position="188"/>
    </location>
</feature>
<reference evidence="10" key="1">
    <citation type="submission" date="2016-11" db="EMBL/GenBank/DDBJ databases">
        <authorList>
            <person name="Varghese N."/>
            <person name="Submissions S."/>
        </authorList>
    </citation>
    <scope>NUCLEOTIDE SEQUENCE [LARGE SCALE GENOMIC DNA]</scope>
    <source>
        <strain evidence="10">DSM 17539</strain>
    </source>
</reference>
<feature type="transmembrane region" description="Helical" evidence="8">
    <location>
        <begin position="313"/>
        <end position="335"/>
    </location>
</feature>
<evidence type="ECO:0000256" key="5">
    <source>
        <dbReference type="ARBA" id="ARBA00022692"/>
    </source>
</evidence>
<accession>A0A1M4T5N7</accession>
<evidence type="ECO:0000256" key="3">
    <source>
        <dbReference type="ARBA" id="ARBA00022475"/>
    </source>
</evidence>
<evidence type="ECO:0000256" key="4">
    <source>
        <dbReference type="ARBA" id="ARBA00022679"/>
    </source>
</evidence>
<dbReference type="InterPro" id="IPR007318">
    <property type="entry name" value="Phopholipid_MeTrfase"/>
</dbReference>
<keyword evidence="9" id="KW-0449">Lipoprotein</keyword>
<feature type="transmembrane region" description="Helical" evidence="8">
    <location>
        <begin position="290"/>
        <end position="307"/>
    </location>
</feature>
<keyword evidence="5 8" id="KW-0812">Transmembrane</keyword>
<sequence>MNTRNRINKTLYAVLFLIIIPLMLVLWAKYTEDVIDLPAIESILTGWMFIGFGAFLMVTAMFYLKKYGEGLPMNAYPPRKFVTKGPYHYLKHPIYWGFGLLVIGYFILTKSASGLWLVTPITILSMIALVLGYEAIDLKKRFPNEAKSTILDMTEGTTGLADKSSRLVSILWVLAFLFLSNFVISFLVGDSKAAWGKPLNLPINTENQYLLLLSLFFLIAVPLFIERKDLLRNWVIVSILAIFISSYTALLFPSVCAQYLPGQNSFFYYVPIFLMLLSVKIMYKQSKTKGIIFGLLAIVFSCIQLSFSNSAELHLLCSALIFLIAGNYFKIWTFLRKRAEKIANSWQEWVFGKLRVINHGFYVGFGTFFGIFLSGILVGDAYAWAILVFSFIVIVFSALWAQIIEGSEKLKRPYGYYGALVGILFASIAVWAMGYNVWVVIGVISVFMPWVQAIGRFRCLVNGCCHGGKVDNPDIGIKYYHYRSRVCGISDLKGELLHPTPLYAMIWLFLVGFILLSLHNNDFPSPFIFGLYLILTGIGRFVEEAYRGEVQTPIVKGLRLYQWTAIASVLVGMFMTILPVDVVYLTPAVGWETLVSALVGGLFTAFAMGVDFPYSNARFSRLV</sequence>
<feature type="transmembrane region" description="Helical" evidence="8">
    <location>
        <begin position="563"/>
        <end position="587"/>
    </location>
</feature>
<feature type="transmembrane region" description="Helical" evidence="8">
    <location>
        <begin position="593"/>
        <end position="614"/>
    </location>
</feature>
<gene>
    <name evidence="9" type="ORF">SAMN03080594_101152</name>
</gene>
<feature type="transmembrane region" description="Helical" evidence="8">
    <location>
        <begin position="266"/>
        <end position="283"/>
    </location>
</feature>
<evidence type="ECO:0000256" key="1">
    <source>
        <dbReference type="ARBA" id="ARBA00004127"/>
    </source>
</evidence>
<keyword evidence="4 9" id="KW-0808">Transferase</keyword>
<feature type="transmembrane region" description="Helical" evidence="8">
    <location>
        <begin position="12"/>
        <end position="30"/>
    </location>
</feature>
<evidence type="ECO:0000256" key="7">
    <source>
        <dbReference type="ARBA" id="ARBA00023136"/>
    </source>
</evidence>
<evidence type="ECO:0000313" key="9">
    <source>
        <dbReference type="EMBL" id="SHE39769.1"/>
    </source>
</evidence>
<evidence type="ECO:0000313" key="10">
    <source>
        <dbReference type="Proteomes" id="UP000184406"/>
    </source>
</evidence>
<feature type="transmembrane region" description="Helical" evidence="8">
    <location>
        <begin position="89"/>
        <end position="108"/>
    </location>
</feature>
<feature type="transmembrane region" description="Helical" evidence="8">
    <location>
        <begin position="414"/>
        <end position="431"/>
    </location>
</feature>
<dbReference type="Proteomes" id="UP000184406">
    <property type="component" value="Unassembled WGS sequence"/>
</dbReference>
<dbReference type="Pfam" id="PF01790">
    <property type="entry name" value="LGT"/>
    <property type="match status" value="1"/>
</dbReference>
<feature type="transmembrane region" description="Helical" evidence="8">
    <location>
        <begin position="437"/>
        <end position="454"/>
    </location>
</feature>
<protein>
    <submittedName>
        <fullName evidence="9">Prolipoprotein diacylglyceryltransferase</fullName>
    </submittedName>
</protein>
<dbReference type="OrthoDB" id="9809773at2"/>
<feature type="transmembrane region" description="Helical" evidence="8">
    <location>
        <begin position="234"/>
        <end position="260"/>
    </location>
</feature>
<dbReference type="InterPro" id="IPR001640">
    <property type="entry name" value="Lgt"/>
</dbReference>
<keyword evidence="6 8" id="KW-1133">Transmembrane helix</keyword>
<proteinExistence type="inferred from homology"/>
<dbReference type="GO" id="GO:0042158">
    <property type="term" value="P:lipoprotein biosynthetic process"/>
    <property type="evidence" value="ECO:0007669"/>
    <property type="project" value="InterPro"/>
</dbReference>
<keyword evidence="7 8" id="KW-0472">Membrane</keyword>
<dbReference type="Pfam" id="PF04191">
    <property type="entry name" value="PEMT"/>
    <property type="match status" value="1"/>
</dbReference>
<feature type="transmembrane region" description="Helical" evidence="8">
    <location>
        <begin position="208"/>
        <end position="225"/>
    </location>
</feature>
<dbReference type="PANTHER" id="PTHR30589:SF0">
    <property type="entry name" value="PHOSPHATIDYLGLYCEROL--PROLIPOPROTEIN DIACYLGLYCERYL TRANSFERASE"/>
    <property type="match status" value="1"/>
</dbReference>
<dbReference type="GO" id="GO:0005886">
    <property type="term" value="C:plasma membrane"/>
    <property type="evidence" value="ECO:0007669"/>
    <property type="project" value="InterPro"/>
</dbReference>
<feature type="transmembrane region" description="Helical" evidence="8">
    <location>
        <begin position="502"/>
        <end position="519"/>
    </location>
</feature>
<comment type="similarity">
    <text evidence="2">Belongs to the Lgt family.</text>
</comment>
<dbReference type="PANTHER" id="PTHR30589">
    <property type="entry name" value="PROLIPOPROTEIN DIACYLGLYCERYL TRANSFERASE"/>
    <property type="match status" value="1"/>
</dbReference>
<comment type="subcellular location">
    <subcellularLocation>
        <location evidence="1">Endomembrane system</location>
        <topology evidence="1">Multi-pass membrane protein</topology>
    </subcellularLocation>
</comment>
<feature type="transmembrane region" description="Helical" evidence="8">
    <location>
        <begin position="382"/>
        <end position="402"/>
    </location>
</feature>